<dbReference type="PANTHER" id="PTHR31157:SF1">
    <property type="entry name" value="SCP DOMAIN-CONTAINING PROTEIN"/>
    <property type="match status" value="1"/>
</dbReference>
<dbReference type="CDD" id="cd05379">
    <property type="entry name" value="CAP_bacterial"/>
    <property type="match status" value="1"/>
</dbReference>
<dbReference type="Gene3D" id="3.40.33.10">
    <property type="entry name" value="CAP"/>
    <property type="match status" value="1"/>
</dbReference>
<dbReference type="PANTHER" id="PTHR31157">
    <property type="entry name" value="SCP DOMAIN-CONTAINING PROTEIN"/>
    <property type="match status" value="1"/>
</dbReference>
<sequence length="330" mass="37756">MFQPVLYYYPFRYKQNYNQFPYDYYYEYVRQIDPEVTRMINLLNQERQKAGLNPISINNRLTQVAQLKVNDVATTGNCQHYSPTFNGDEGKMLNDAGITGLKLGWILYCGQPGTVEEAINWWMNISTFGHREKILTPDFNYFGIATAVSQNGTRSWSVIFQTAQQAPPPTPPSPPQFPQWQLIDKNPASIEIAADGNNLYQLHNNGRIWKYTGTPLTGWQELDNNPATVEVVASGNNLYQIHRNGRIWKYTGTPLTGWRELDNNPATKKITAGGDNLYQIHKNGFIWRYTGTPFTGWQLIDKNSASIEIVADGNNLYQLHNNGRIWKYTG</sequence>
<dbReference type="HOGENOM" id="CLU_845950_0_0_9"/>
<dbReference type="Proteomes" id="UP000006997">
    <property type="component" value="Unassembled WGS sequence"/>
</dbReference>
<dbReference type="SUPFAM" id="SSF55797">
    <property type="entry name" value="PR-1-like"/>
    <property type="match status" value="1"/>
</dbReference>
<evidence type="ECO:0000259" key="1">
    <source>
        <dbReference type="Pfam" id="PF00188"/>
    </source>
</evidence>
<organism evidence="2 3">
    <name type="scientific">Bacillus cereus MC67</name>
    <dbReference type="NCBI Taxonomy" id="1053219"/>
    <lineage>
        <taxon>Bacteria</taxon>
        <taxon>Bacillati</taxon>
        <taxon>Bacillota</taxon>
        <taxon>Bacilli</taxon>
        <taxon>Bacillales</taxon>
        <taxon>Bacillaceae</taxon>
        <taxon>Bacillus</taxon>
        <taxon>Bacillus cereus group</taxon>
    </lineage>
</organism>
<feature type="domain" description="SCP" evidence="1">
    <location>
        <begin position="41"/>
        <end position="158"/>
    </location>
</feature>
<accession>J8EW82</accession>
<evidence type="ECO:0000313" key="3">
    <source>
        <dbReference type="Proteomes" id="UP000006997"/>
    </source>
</evidence>
<dbReference type="SUPFAM" id="SSF63829">
    <property type="entry name" value="Calcium-dependent phosphotriesterase"/>
    <property type="match status" value="1"/>
</dbReference>
<dbReference type="SMART" id="SM00706">
    <property type="entry name" value="TECPR"/>
    <property type="match status" value="4"/>
</dbReference>
<dbReference type="Pfam" id="PF00188">
    <property type="entry name" value="CAP"/>
    <property type="match status" value="1"/>
</dbReference>
<comment type="caution">
    <text evidence="2">The sequence shown here is derived from an EMBL/GenBank/DDBJ whole genome shotgun (WGS) entry which is preliminary data.</text>
</comment>
<dbReference type="AlphaFoldDB" id="J8EW82"/>
<dbReference type="InterPro" id="IPR014044">
    <property type="entry name" value="CAP_dom"/>
</dbReference>
<gene>
    <name evidence="2" type="ORF">II3_05219</name>
</gene>
<proteinExistence type="predicted"/>
<dbReference type="EMBL" id="AHEN01000051">
    <property type="protein sequence ID" value="EJQ92765.1"/>
    <property type="molecule type" value="Genomic_DNA"/>
</dbReference>
<dbReference type="InterPro" id="IPR035940">
    <property type="entry name" value="CAP_sf"/>
</dbReference>
<dbReference type="InterPro" id="IPR006624">
    <property type="entry name" value="Beta-propeller_rpt_TECPR"/>
</dbReference>
<feature type="non-terminal residue" evidence="2">
    <location>
        <position position="330"/>
    </location>
</feature>
<name>J8EW82_BACCE</name>
<dbReference type="RefSeq" id="WP_002161917.1">
    <property type="nucleotide sequence ID" value="NZ_JH792115.1"/>
</dbReference>
<protein>
    <recommendedName>
        <fullName evidence="1">SCP domain-containing protein</fullName>
    </recommendedName>
</protein>
<evidence type="ECO:0000313" key="2">
    <source>
        <dbReference type="EMBL" id="EJQ92765.1"/>
    </source>
</evidence>
<reference evidence="2 3" key="1">
    <citation type="submission" date="2012-04" db="EMBL/GenBank/DDBJ databases">
        <title>The Genome Sequence of Bacillus cereus MC67.</title>
        <authorList>
            <consortium name="The Broad Institute Genome Sequencing Platform"/>
            <consortium name="The Broad Institute Genome Sequencing Center for Infectious Disease"/>
            <person name="Feldgarden M."/>
            <person name="Van der Auwera G.A."/>
            <person name="Mahillon J."/>
            <person name="Duprez V."/>
            <person name="Timmery S."/>
            <person name="Mattelet C."/>
            <person name="Dierick K."/>
            <person name="Sun M."/>
            <person name="Yu Z."/>
            <person name="Zhu L."/>
            <person name="Hu X."/>
            <person name="Shank E.B."/>
            <person name="Swiecicka I."/>
            <person name="Hansen B.M."/>
            <person name="Andrup L."/>
            <person name="Young S.K."/>
            <person name="Zeng Q."/>
            <person name="Gargeya S."/>
            <person name="Fitzgerald M."/>
            <person name="Haas B."/>
            <person name="Abouelleil A."/>
            <person name="Alvarado L."/>
            <person name="Arachchi H.M."/>
            <person name="Berlin A."/>
            <person name="Chapman S.B."/>
            <person name="Goldberg J."/>
            <person name="Griggs A."/>
            <person name="Gujja S."/>
            <person name="Hansen M."/>
            <person name="Howarth C."/>
            <person name="Imamovic A."/>
            <person name="Larimer J."/>
            <person name="McCowen C."/>
            <person name="Montmayeur A."/>
            <person name="Murphy C."/>
            <person name="Neiman D."/>
            <person name="Pearson M."/>
            <person name="Priest M."/>
            <person name="Roberts A."/>
            <person name="Saif S."/>
            <person name="Shea T."/>
            <person name="Sisk P."/>
            <person name="Sykes S."/>
            <person name="Wortman J."/>
            <person name="Nusbaum C."/>
            <person name="Birren B."/>
        </authorList>
    </citation>
    <scope>NUCLEOTIDE SEQUENCE [LARGE SCALE GENOMIC DNA]</scope>
    <source>
        <strain evidence="2 3">MC67</strain>
    </source>
</reference>